<keyword evidence="2" id="KW-0472">Membrane</keyword>
<feature type="transmembrane region" description="Helical" evidence="2">
    <location>
        <begin position="7"/>
        <end position="27"/>
    </location>
</feature>
<feature type="domain" description="DUF4340" evidence="3">
    <location>
        <begin position="86"/>
        <end position="261"/>
    </location>
</feature>
<keyword evidence="2" id="KW-1133">Transmembrane helix</keyword>
<keyword evidence="5" id="KW-1185">Reference proteome</keyword>
<sequence>MNSRQKNVVSMLAAVGVAVALGLYAYLEGKDSARREPKPEAPTALLDVQSPDAGTGSTPRVPPVITWISLDVPQGKTVMERQAAGWRITSPRPGPADRLLVDTLARDLAEAKFKEALEQNPTDEDLVRYGLKPPRATVMARAYVPDAQGGGAEDPSRQHTFTFHVGASNNFDGSLYVQREGDPRVYQAHGALRLALFKNTDGWRDPRVFPVEERSLIRIEVKARKNHYTLERLTTDRPWELVRPVEMPAALKRVEQLVSDIHDRVALGFPDEQLEPQVRKALEKPQVELSFVPTMGEAIRARIAEVEVKGHRLVFALREAPGEPVLAQVDSSLFNAVDLSPLEFKSRQALSVPLGAVARIAVHPPGGGEPIVLETSMDSNRWEVVSPMPGRARQFTVASLLGSLQKLEAETRVDSNPRNWSRYGITNTSAGVSLMDTSGTVIARLWVGAPVPGKPQRVWGRGSSEDVLELNKQTIDSLPLTLEALLERAPAATGTP</sequence>
<feature type="region of interest" description="Disordered" evidence="1">
    <location>
        <begin position="32"/>
        <end position="60"/>
    </location>
</feature>
<dbReference type="RefSeq" id="WP_095980590.1">
    <property type="nucleotide sequence ID" value="NZ_CP022163.1"/>
</dbReference>
<reference evidence="4 5" key="1">
    <citation type="submission" date="2017-06" db="EMBL/GenBank/DDBJ databases">
        <authorList>
            <person name="Kim H.J."/>
            <person name="Triplett B.A."/>
        </authorList>
    </citation>
    <scope>NUCLEOTIDE SEQUENCE [LARGE SCALE GENOMIC DNA]</scope>
    <source>
        <strain evidence="4 5">DSM 14713</strain>
    </source>
</reference>
<accession>A0A250IKX8</accession>
<dbReference type="AlphaFoldDB" id="A0A250IKX8"/>
<evidence type="ECO:0000313" key="4">
    <source>
        <dbReference type="EMBL" id="ATB32414.1"/>
    </source>
</evidence>
<name>A0A250IKX8_9BACT</name>
<dbReference type="InterPro" id="IPR025641">
    <property type="entry name" value="DUF4340"/>
</dbReference>
<feature type="domain" description="DUF4340" evidence="3">
    <location>
        <begin position="382"/>
        <end position="489"/>
    </location>
</feature>
<dbReference type="OrthoDB" id="5484539at2"/>
<dbReference type="EMBL" id="CP022163">
    <property type="protein sequence ID" value="ATB32414.1"/>
    <property type="molecule type" value="Genomic_DNA"/>
</dbReference>
<evidence type="ECO:0000259" key="3">
    <source>
        <dbReference type="Pfam" id="PF14238"/>
    </source>
</evidence>
<dbReference type="Pfam" id="PF14238">
    <property type="entry name" value="DUF4340"/>
    <property type="match status" value="2"/>
</dbReference>
<evidence type="ECO:0000256" key="2">
    <source>
        <dbReference type="SAM" id="Phobius"/>
    </source>
</evidence>
<evidence type="ECO:0000256" key="1">
    <source>
        <dbReference type="SAM" id="MobiDB-lite"/>
    </source>
</evidence>
<evidence type="ECO:0000313" key="5">
    <source>
        <dbReference type="Proteomes" id="UP000217289"/>
    </source>
</evidence>
<dbReference type="KEGG" id="mbd:MEBOL_005892"/>
<dbReference type="Proteomes" id="UP000217289">
    <property type="component" value="Chromosome"/>
</dbReference>
<gene>
    <name evidence="4" type="ORF">MEBOL_005892</name>
</gene>
<organism evidence="4 5">
    <name type="scientific">Melittangium boletus DSM 14713</name>
    <dbReference type="NCBI Taxonomy" id="1294270"/>
    <lineage>
        <taxon>Bacteria</taxon>
        <taxon>Pseudomonadati</taxon>
        <taxon>Myxococcota</taxon>
        <taxon>Myxococcia</taxon>
        <taxon>Myxococcales</taxon>
        <taxon>Cystobacterineae</taxon>
        <taxon>Archangiaceae</taxon>
        <taxon>Melittangium</taxon>
    </lineage>
</organism>
<protein>
    <recommendedName>
        <fullName evidence="3">DUF4340 domain-containing protein</fullName>
    </recommendedName>
</protein>
<proteinExistence type="predicted"/>
<keyword evidence="2" id="KW-0812">Transmembrane</keyword>